<evidence type="ECO:0000313" key="4">
    <source>
        <dbReference type="EMBL" id="CAB4006780.1"/>
    </source>
</evidence>
<dbReference type="SUPFAM" id="SSF56059">
    <property type="entry name" value="Glutathione synthetase ATP-binding domain-like"/>
    <property type="match status" value="1"/>
</dbReference>
<dbReference type="AlphaFoldDB" id="A0A6S7HTV4"/>
<protein>
    <submittedName>
        <fullName evidence="4">Tubulin polyglutamylase TTLL7</fullName>
    </submittedName>
</protein>
<dbReference type="PANTHER" id="PTHR12241">
    <property type="entry name" value="TUBULIN POLYGLUTAMYLASE"/>
    <property type="match status" value="1"/>
</dbReference>
<gene>
    <name evidence="4" type="ORF">PACLA_8A080551</name>
</gene>
<evidence type="ECO:0000313" key="5">
    <source>
        <dbReference type="Proteomes" id="UP001152795"/>
    </source>
</evidence>
<keyword evidence="5" id="KW-1185">Reference proteome</keyword>
<dbReference type="GO" id="GO:0070740">
    <property type="term" value="F:tubulin-glutamic acid ligase activity"/>
    <property type="evidence" value="ECO:0007669"/>
    <property type="project" value="TreeGrafter"/>
</dbReference>
<dbReference type="Pfam" id="PF03133">
    <property type="entry name" value="TTL"/>
    <property type="match status" value="1"/>
</dbReference>
<dbReference type="InterPro" id="IPR004344">
    <property type="entry name" value="TTL/TTLL_fam"/>
</dbReference>
<accession>A0A6S7HTV4</accession>
<name>A0A6S7HTV4_PARCT</name>
<dbReference type="GO" id="GO:0036064">
    <property type="term" value="C:ciliary basal body"/>
    <property type="evidence" value="ECO:0007669"/>
    <property type="project" value="TreeGrafter"/>
</dbReference>
<keyword evidence="2" id="KW-0547">Nucleotide-binding</keyword>
<evidence type="ECO:0000256" key="1">
    <source>
        <dbReference type="ARBA" id="ARBA00022598"/>
    </source>
</evidence>
<dbReference type="GO" id="GO:0000226">
    <property type="term" value="P:microtubule cytoskeleton organization"/>
    <property type="evidence" value="ECO:0007669"/>
    <property type="project" value="TreeGrafter"/>
</dbReference>
<evidence type="ECO:0000256" key="3">
    <source>
        <dbReference type="ARBA" id="ARBA00022840"/>
    </source>
</evidence>
<dbReference type="GO" id="GO:0015631">
    <property type="term" value="F:tubulin binding"/>
    <property type="evidence" value="ECO:0007669"/>
    <property type="project" value="TreeGrafter"/>
</dbReference>
<dbReference type="Gene3D" id="3.30.1490.20">
    <property type="entry name" value="ATP-grasp fold, A domain"/>
    <property type="match status" value="1"/>
</dbReference>
<dbReference type="PANTHER" id="PTHR12241:SF147">
    <property type="entry name" value="TUBULIN POLYGLUTAMYLASE TTLL7"/>
    <property type="match status" value="1"/>
</dbReference>
<keyword evidence="3" id="KW-0067">ATP-binding</keyword>
<keyword evidence="1" id="KW-0436">Ligase</keyword>
<dbReference type="OrthoDB" id="202825at2759"/>
<dbReference type="EMBL" id="CACRXK020005600">
    <property type="protein sequence ID" value="CAB4006780.1"/>
    <property type="molecule type" value="Genomic_DNA"/>
</dbReference>
<sequence length="108" mass="12558">MGEICRKDALARHMTRMEKAFPEDYNFVPGTWILPAEYTLFTNYCRDLKKKRKTKTFIVKPANGAMGNGIYLVKNADRIHTNDHIVVQEYIDKVVLIIWVNIMHCGRA</sequence>
<comment type="caution">
    <text evidence="4">The sequence shown here is derived from an EMBL/GenBank/DDBJ whole genome shotgun (WGS) entry which is preliminary data.</text>
</comment>
<dbReference type="PROSITE" id="PS51221">
    <property type="entry name" value="TTL"/>
    <property type="match status" value="1"/>
</dbReference>
<dbReference type="Proteomes" id="UP001152795">
    <property type="component" value="Unassembled WGS sequence"/>
</dbReference>
<evidence type="ECO:0000256" key="2">
    <source>
        <dbReference type="ARBA" id="ARBA00022741"/>
    </source>
</evidence>
<organism evidence="4 5">
    <name type="scientific">Paramuricea clavata</name>
    <name type="common">Red gorgonian</name>
    <name type="synonym">Violescent sea-whip</name>
    <dbReference type="NCBI Taxonomy" id="317549"/>
    <lineage>
        <taxon>Eukaryota</taxon>
        <taxon>Metazoa</taxon>
        <taxon>Cnidaria</taxon>
        <taxon>Anthozoa</taxon>
        <taxon>Octocorallia</taxon>
        <taxon>Malacalcyonacea</taxon>
        <taxon>Plexauridae</taxon>
        <taxon>Paramuricea</taxon>
    </lineage>
</organism>
<dbReference type="InterPro" id="IPR013815">
    <property type="entry name" value="ATP_grasp_subdomain_1"/>
</dbReference>
<proteinExistence type="predicted"/>
<reference evidence="4" key="1">
    <citation type="submission" date="2020-04" db="EMBL/GenBank/DDBJ databases">
        <authorList>
            <person name="Alioto T."/>
            <person name="Alioto T."/>
            <person name="Gomez Garrido J."/>
        </authorList>
    </citation>
    <scope>NUCLEOTIDE SEQUENCE</scope>
    <source>
        <strain evidence="4">A484AB</strain>
    </source>
</reference>
<dbReference type="GO" id="GO:0005524">
    <property type="term" value="F:ATP binding"/>
    <property type="evidence" value="ECO:0007669"/>
    <property type="project" value="UniProtKB-KW"/>
</dbReference>